<dbReference type="InterPro" id="IPR031437">
    <property type="entry name" value="Ig_TMEM132_4th"/>
</dbReference>
<evidence type="ECO:0000256" key="4">
    <source>
        <dbReference type="ARBA" id="ARBA00022989"/>
    </source>
</evidence>
<feature type="transmembrane region" description="Helical" evidence="7">
    <location>
        <begin position="1069"/>
        <end position="1091"/>
    </location>
</feature>
<evidence type="ECO:0000259" key="8">
    <source>
        <dbReference type="Pfam" id="PF16070"/>
    </source>
</evidence>
<dbReference type="PANTHER" id="PTHR13388">
    <property type="entry name" value="DETONATOR, ISOFORM E"/>
    <property type="match status" value="1"/>
</dbReference>
<dbReference type="Pfam" id="PF23486">
    <property type="entry name" value="Ig_TMEM132_5th"/>
    <property type="match status" value="1"/>
</dbReference>
<protein>
    <submittedName>
        <fullName evidence="12">Uncharacterized protein</fullName>
    </submittedName>
</protein>
<gene>
    <name evidence="12" type="ORF">HUG17_4230</name>
</gene>
<evidence type="ECO:0000256" key="2">
    <source>
        <dbReference type="ARBA" id="ARBA00006166"/>
    </source>
</evidence>
<reference evidence="12" key="2">
    <citation type="journal article" date="2021" name="World Allergy Organ. J.">
        <title>Chromosome-level assembly of Dermatophagoides farinae genome and transcriptome reveals two novel allergens Der f 37 and Der f 39.</title>
        <authorList>
            <person name="Chen J."/>
            <person name="Cai Z."/>
            <person name="Fan D."/>
            <person name="Hu J."/>
            <person name="Hou Y."/>
            <person name="He Y."/>
            <person name="Zhang Z."/>
            <person name="Zhao Z."/>
            <person name="Gao P."/>
            <person name="Hu W."/>
            <person name="Sun J."/>
            <person name="Li J."/>
            <person name="Ji K."/>
        </authorList>
    </citation>
    <scope>NUCLEOTIDE SEQUENCE</scope>
    <source>
        <strain evidence="12">JKM2019</strain>
    </source>
</reference>
<evidence type="ECO:0000256" key="7">
    <source>
        <dbReference type="SAM" id="Phobius"/>
    </source>
</evidence>
<dbReference type="InterPro" id="IPR055424">
    <property type="entry name" value="Ig_TMEM132_6th"/>
</dbReference>
<dbReference type="Proteomes" id="UP000828236">
    <property type="component" value="Unassembled WGS sequence"/>
</dbReference>
<dbReference type="InterPro" id="IPR055423">
    <property type="entry name" value="Ig_TMEM132_5th"/>
</dbReference>
<sequence>MNHNHSTNEIVHNNDDDHLNPHLDISLIDLLPEANLFLDETYFHLHPHVYNQQQQQQQQPINKLARLNESKSSSNEQDKIIDTRHFALTDSTSSVTLYATYGPFMAKKTINPFSVCRNDSSSSSTTTKWTTSVDCQRKLSSTITDGGGGDKKNNLNHNYNNYISEQINAYLVTKEVRRSHPVLRVLFYASHLFELRSNHNNFVTRPSSNNNNVDRNEKSICAVVIVQYHGERLFGTCSPSSSQKNRLNACLAEIIIPALYWPPLDVTNGGNIYAAKQQKSSIAKVFYTITHIPGDQQCNDQNFLSLLASQSPNSNDNDGDDDESISDLFSAENSMNLIHLSDVFLVPFRGSYEEVTNDNVVTVLIPQEPVHPNSKIYIPVKYTYNPEYPVSAFSLRVQVKPGLRILGAQLSHPNKLWQLSIELGTGQTSATVTAFLRDSSLDSQSLLDELMENISQEVYSWLIEITDEVNIAEMNGRIVWQLLYETETDSYRNPNTNIIDASIEQHFASHRGGQFLKQEPNFEKESIKLTSLIDIQKDVMEEIIAITNSKELLNTAILNGRQVSRTMRIYQVSAAGHISDITFQCSCQSIDESILKVSTSCTSVYLDGSEIRGSQNATILIRYGSFIGQGNFVVWMPQIPLEVRVSDDKLSQIKKWRVHRPINRIGSMNSNLPNHGSSSINENHFDTIDDEMLADQNDNDDGYWPELINIPNSIQPQICQLKFQQTRIEVYTRYMSSDHDSGREASLVNRRHSIRITKIVQNMIRVSDKKILRILRANIIEGVSAGTANVEIISPITGAIIGSKQIEVNMERESITNMKVHLISGIQMEIEPVGQLNQNIWMVRTSLINSLTKQYQEALLEARLFFSDQTSTYLSEISPNDYHLTINTFKGVVDNVTRDNVMQNRGEEIGTFIYEIPRIIALMPGQGESIHMTIDSMHSCHELKKNSQQQQQQPLSSSFINVDVNFESPNSMFSLQNDAIHYRRFGGNGAVAKGITRHDLSSSIINQAGKSNEFFNNPYYNNKNKRIPIASTKKHHHNHNDNIRFQRHSIAISTSSLNHDENGSSSIKFGILSFITIVGIAFIIVVIYSVFIAHFRQNHQITTATTTVTQTTASNSIQSQSSTKGKGITDLKPYLSACLNRSGSSNHQIDSNVHDWIWISKEELENEQKIIKNPMEQAKLLTPLLHHHHHHDHHNNGDQLKLSKKFSSKNQTSSPAPLNESDDNHNAMINITINPSETFFKHKQIGHQNDDDDDVAGDSIIRKFNFPVPGTIEAWNDSNSNNNNKVIAAMPPLSEPLLTKTRHIPIPKQRVNNSNKNHHHNNRNRRNEQTNELVPKRNSSTSSSSATPPPLPLHRRISESNKRLKISSSYNDNDIDEIPPPIPPHRNIDNNSAIMKTPTTTTTILERPKQLLLQNVNSINNSQRQSPREQQIDYHFMMKILNDRLKESQA</sequence>
<dbReference type="EMBL" id="SDOV01000004">
    <property type="protein sequence ID" value="KAH7641186.1"/>
    <property type="molecule type" value="Genomic_DNA"/>
</dbReference>
<evidence type="ECO:0000256" key="5">
    <source>
        <dbReference type="ARBA" id="ARBA00023136"/>
    </source>
</evidence>
<evidence type="ECO:0000313" key="12">
    <source>
        <dbReference type="EMBL" id="KAH7641186.1"/>
    </source>
</evidence>
<reference evidence="12" key="1">
    <citation type="submission" date="2020-06" db="EMBL/GenBank/DDBJ databases">
        <authorList>
            <person name="Ji K."/>
            <person name="Li J."/>
        </authorList>
    </citation>
    <scope>NUCLEOTIDE SEQUENCE</scope>
    <source>
        <strain evidence="12">JKM2019</strain>
        <tissue evidence="12">Whole body</tissue>
    </source>
</reference>
<feature type="domain" description="Transmembrane protein TMEM132 fifth" evidence="10">
    <location>
        <begin position="642"/>
        <end position="811"/>
    </location>
</feature>
<feature type="region of interest" description="Disordered" evidence="6">
    <location>
        <begin position="1305"/>
        <end position="1393"/>
    </location>
</feature>
<feature type="domain" description="Transmembrane protein TMEM132 sixth" evidence="11">
    <location>
        <begin position="814"/>
        <end position="941"/>
    </location>
</feature>
<dbReference type="Pfam" id="PF23039">
    <property type="entry name" value="TMEM132_3rd"/>
    <property type="match status" value="1"/>
</dbReference>
<comment type="similarity">
    <text evidence="2">Belongs to the TMEM132 family.</text>
</comment>
<evidence type="ECO:0000256" key="1">
    <source>
        <dbReference type="ARBA" id="ARBA00004479"/>
    </source>
</evidence>
<keyword evidence="4 7" id="KW-1133">Transmembrane helix</keyword>
<accession>A0A9D4NY53</accession>
<dbReference type="GO" id="GO:0016020">
    <property type="term" value="C:membrane"/>
    <property type="evidence" value="ECO:0007669"/>
    <property type="project" value="UniProtKB-SubCell"/>
</dbReference>
<evidence type="ECO:0000256" key="6">
    <source>
        <dbReference type="SAM" id="MobiDB-lite"/>
    </source>
</evidence>
<evidence type="ECO:0000259" key="11">
    <source>
        <dbReference type="Pfam" id="PF23487"/>
    </source>
</evidence>
<keyword evidence="5 7" id="KW-0472">Membrane</keyword>
<comment type="subcellular location">
    <subcellularLocation>
        <location evidence="1">Membrane</location>
        <topology evidence="1">Single-pass type I membrane protein</topology>
    </subcellularLocation>
</comment>
<feature type="domain" description="Transmembrane protein TMEM132 cohesin-like" evidence="9">
    <location>
        <begin position="353"/>
        <end position="489"/>
    </location>
</feature>
<feature type="domain" description="Transmembrane protein family 132 fourth" evidence="8">
    <location>
        <begin position="543"/>
        <end position="638"/>
    </location>
</feature>
<dbReference type="PANTHER" id="PTHR13388:SF11">
    <property type="entry name" value="DETONATOR, ISOFORM E"/>
    <property type="match status" value="1"/>
</dbReference>
<dbReference type="InterPro" id="IPR055421">
    <property type="entry name" value="TMEM132_3rd"/>
</dbReference>
<dbReference type="Pfam" id="PF23487">
    <property type="entry name" value="Ig_TMEM132_6th"/>
    <property type="match status" value="1"/>
</dbReference>
<dbReference type="InterPro" id="IPR026307">
    <property type="entry name" value="TMEM132"/>
</dbReference>
<comment type="caution">
    <text evidence="12">The sequence shown here is derived from an EMBL/GenBank/DDBJ whole genome shotgun (WGS) entry which is preliminary data.</text>
</comment>
<feature type="region of interest" description="Disordered" evidence="6">
    <location>
        <begin position="1206"/>
        <end position="1225"/>
    </location>
</feature>
<organism evidence="12">
    <name type="scientific">Dermatophagoides farinae</name>
    <name type="common">American house dust mite</name>
    <dbReference type="NCBI Taxonomy" id="6954"/>
    <lineage>
        <taxon>Eukaryota</taxon>
        <taxon>Metazoa</taxon>
        <taxon>Ecdysozoa</taxon>
        <taxon>Arthropoda</taxon>
        <taxon>Chelicerata</taxon>
        <taxon>Arachnida</taxon>
        <taxon>Acari</taxon>
        <taxon>Acariformes</taxon>
        <taxon>Sarcoptiformes</taxon>
        <taxon>Astigmata</taxon>
        <taxon>Psoroptidia</taxon>
        <taxon>Analgoidea</taxon>
        <taxon>Pyroglyphidae</taxon>
        <taxon>Dermatophagoidinae</taxon>
        <taxon>Dermatophagoides</taxon>
    </lineage>
</organism>
<keyword evidence="3 7" id="KW-0812">Transmembrane</keyword>
<evidence type="ECO:0000259" key="10">
    <source>
        <dbReference type="Pfam" id="PF23486"/>
    </source>
</evidence>
<evidence type="ECO:0000256" key="3">
    <source>
        <dbReference type="ARBA" id="ARBA00022692"/>
    </source>
</evidence>
<name>A0A9D4NY53_DERFA</name>
<proteinExistence type="inferred from homology"/>
<evidence type="ECO:0000259" key="9">
    <source>
        <dbReference type="Pfam" id="PF23039"/>
    </source>
</evidence>
<dbReference type="Pfam" id="PF16070">
    <property type="entry name" value="Ig_TMEM132_4th"/>
    <property type="match status" value="1"/>
</dbReference>